<reference evidence="19 20" key="1">
    <citation type="submission" date="2020-08" db="EMBL/GenBank/DDBJ databases">
        <title>Genomic Encyclopedia of Type Strains, Phase IV (KMG-IV): sequencing the most valuable type-strain genomes for metagenomic binning, comparative biology and taxonomic classification.</title>
        <authorList>
            <person name="Goeker M."/>
        </authorList>
    </citation>
    <scope>NUCLEOTIDE SEQUENCE [LARGE SCALE GENOMIC DNA]</scope>
    <source>
        <strain evidence="19 20">DSM 106739</strain>
    </source>
</reference>
<dbReference type="PANTHER" id="PTHR38689:SF1">
    <property type="entry name" value="SUCCINATE DEHYDROGENASE HYDROPHOBIC MEMBRANE ANCHOR SUBUNIT"/>
    <property type="match status" value="1"/>
</dbReference>
<evidence type="ECO:0000256" key="5">
    <source>
        <dbReference type="ARBA" id="ARBA00022448"/>
    </source>
</evidence>
<dbReference type="UniPathway" id="UPA00223"/>
<protein>
    <recommendedName>
        <fullName evidence="4">Succinate dehydrogenase hydrophobic membrane anchor subunit</fullName>
    </recommendedName>
</protein>
<keyword evidence="6" id="KW-1003">Cell membrane</keyword>
<evidence type="ECO:0000256" key="12">
    <source>
        <dbReference type="ARBA" id="ARBA00022982"/>
    </source>
</evidence>
<dbReference type="AlphaFoldDB" id="A0A840BIG2"/>
<proteinExistence type="predicted"/>
<dbReference type="GO" id="GO:0006099">
    <property type="term" value="P:tricarboxylic acid cycle"/>
    <property type="evidence" value="ECO:0007669"/>
    <property type="project" value="UniProtKB-UniPathway"/>
</dbReference>
<evidence type="ECO:0000256" key="11">
    <source>
        <dbReference type="ARBA" id="ARBA00022723"/>
    </source>
</evidence>
<accession>A0A840BIG2</accession>
<comment type="pathway">
    <text evidence="3">Carbohydrate metabolism; tricarboxylic acid cycle.</text>
</comment>
<dbReference type="PIRSF" id="PIRSF000169">
    <property type="entry name" value="SDH_D"/>
    <property type="match status" value="1"/>
</dbReference>
<dbReference type="PANTHER" id="PTHR38689">
    <property type="entry name" value="SUCCINATE DEHYDROGENASE HYDROPHOBIC MEMBRANE ANCHOR SUBUNIT"/>
    <property type="match status" value="1"/>
</dbReference>
<dbReference type="Proteomes" id="UP000561045">
    <property type="component" value="Unassembled WGS sequence"/>
</dbReference>
<keyword evidence="10 18" id="KW-0812">Transmembrane</keyword>
<dbReference type="CDD" id="cd03494">
    <property type="entry name" value="SQR_TypeC_SdhD"/>
    <property type="match status" value="1"/>
</dbReference>
<keyword evidence="15 18" id="KW-0472">Membrane</keyword>
<feature type="transmembrane region" description="Helical" evidence="18">
    <location>
        <begin position="21"/>
        <end position="44"/>
    </location>
</feature>
<dbReference type="GO" id="GO:0005886">
    <property type="term" value="C:plasma membrane"/>
    <property type="evidence" value="ECO:0007669"/>
    <property type="project" value="UniProtKB-SubCell"/>
</dbReference>
<evidence type="ECO:0000256" key="14">
    <source>
        <dbReference type="ARBA" id="ARBA00023004"/>
    </source>
</evidence>
<name>A0A840BIG2_9RHOO</name>
<dbReference type="GO" id="GO:0020037">
    <property type="term" value="F:heme binding"/>
    <property type="evidence" value="ECO:0007669"/>
    <property type="project" value="InterPro"/>
</dbReference>
<keyword evidence="9 17" id="KW-0349">Heme</keyword>
<evidence type="ECO:0000256" key="17">
    <source>
        <dbReference type="PIRSR" id="PIRSR000169-2"/>
    </source>
</evidence>
<keyword evidence="13 18" id="KW-1133">Transmembrane helix</keyword>
<dbReference type="GO" id="GO:0046872">
    <property type="term" value="F:metal ion binding"/>
    <property type="evidence" value="ECO:0007669"/>
    <property type="project" value="UniProtKB-KW"/>
</dbReference>
<sequence>MQKRIVVGAHYGLRDWIAQRVTATVMALYSVFFVINLLCLPAFTSDAWRAMFAGGFMRFATFLFWLSLFFHAWVGVRDIFMDYVKPVGVRLALHSVVALLLIGYAGWAAQILWRL</sequence>
<dbReference type="GO" id="GO:0009055">
    <property type="term" value="F:electron transfer activity"/>
    <property type="evidence" value="ECO:0007669"/>
    <property type="project" value="TreeGrafter"/>
</dbReference>
<keyword evidence="20" id="KW-1185">Reference proteome</keyword>
<evidence type="ECO:0000256" key="3">
    <source>
        <dbReference type="ARBA" id="ARBA00005163"/>
    </source>
</evidence>
<evidence type="ECO:0000256" key="8">
    <source>
        <dbReference type="ARBA" id="ARBA00022532"/>
    </source>
</evidence>
<evidence type="ECO:0000256" key="10">
    <source>
        <dbReference type="ARBA" id="ARBA00022692"/>
    </source>
</evidence>
<dbReference type="Pfam" id="PF01127">
    <property type="entry name" value="Sdh_cyt"/>
    <property type="match status" value="1"/>
</dbReference>
<feature type="transmembrane region" description="Helical" evidence="18">
    <location>
        <begin position="91"/>
        <end position="113"/>
    </location>
</feature>
<comment type="function">
    <text evidence="1">Membrane-anchoring subunit of succinate dehydrogenase (SDH).</text>
</comment>
<keyword evidence="14 17" id="KW-0408">Iron</keyword>
<evidence type="ECO:0000256" key="1">
    <source>
        <dbReference type="ARBA" id="ARBA00004050"/>
    </source>
</evidence>
<dbReference type="RefSeq" id="WP_183631820.1">
    <property type="nucleotide sequence ID" value="NZ_BAABLE010000011.1"/>
</dbReference>
<evidence type="ECO:0000256" key="9">
    <source>
        <dbReference type="ARBA" id="ARBA00022617"/>
    </source>
</evidence>
<feature type="binding site" description="axial binding residue" evidence="17">
    <location>
        <position position="71"/>
    </location>
    <ligand>
        <name>heme</name>
        <dbReference type="ChEBI" id="CHEBI:30413"/>
        <note>ligand shared with second transmembrane subunit</note>
    </ligand>
    <ligandPart>
        <name>Fe</name>
        <dbReference type="ChEBI" id="CHEBI:18248"/>
    </ligandPart>
</feature>
<evidence type="ECO:0000256" key="4">
    <source>
        <dbReference type="ARBA" id="ARBA00019425"/>
    </source>
</evidence>
<evidence type="ECO:0000256" key="15">
    <source>
        <dbReference type="ARBA" id="ARBA00023136"/>
    </source>
</evidence>
<comment type="subcellular location">
    <subcellularLocation>
        <location evidence="2">Cell inner membrane</location>
        <topology evidence="2">Multi-pass membrane protein</topology>
    </subcellularLocation>
</comment>
<evidence type="ECO:0000256" key="7">
    <source>
        <dbReference type="ARBA" id="ARBA00022519"/>
    </source>
</evidence>
<dbReference type="SUPFAM" id="SSF81343">
    <property type="entry name" value="Fumarate reductase respiratory complex transmembrane subunits"/>
    <property type="match status" value="1"/>
</dbReference>
<evidence type="ECO:0000313" key="20">
    <source>
        <dbReference type="Proteomes" id="UP000561045"/>
    </source>
</evidence>
<keyword evidence="7" id="KW-0997">Cell inner membrane</keyword>
<evidence type="ECO:0000256" key="13">
    <source>
        <dbReference type="ARBA" id="ARBA00022989"/>
    </source>
</evidence>
<dbReference type="NCBIfam" id="TIGR02968">
    <property type="entry name" value="succ_dehyd_anc"/>
    <property type="match status" value="1"/>
</dbReference>
<dbReference type="Gene3D" id="1.20.1300.10">
    <property type="entry name" value="Fumarate reductase/succinate dehydrogenase, transmembrane subunit"/>
    <property type="match status" value="1"/>
</dbReference>
<comment type="cofactor">
    <cofactor evidence="17">
        <name>heme</name>
        <dbReference type="ChEBI" id="CHEBI:30413"/>
    </cofactor>
    <text evidence="17">The heme is bound between the two transmembrane subunits.</text>
</comment>
<evidence type="ECO:0000256" key="18">
    <source>
        <dbReference type="SAM" id="Phobius"/>
    </source>
</evidence>
<dbReference type="InterPro" id="IPR000701">
    <property type="entry name" value="SuccDH_FuR_B_TM-su"/>
</dbReference>
<evidence type="ECO:0000256" key="16">
    <source>
        <dbReference type="PIRSR" id="PIRSR000169-1"/>
    </source>
</evidence>
<feature type="transmembrane region" description="Helical" evidence="18">
    <location>
        <begin position="50"/>
        <end position="70"/>
    </location>
</feature>
<dbReference type="InterPro" id="IPR034804">
    <property type="entry name" value="SQR/QFR_C/D"/>
</dbReference>
<dbReference type="InterPro" id="IPR014312">
    <property type="entry name" value="Succ_DH_anchor"/>
</dbReference>
<feature type="binding site" evidence="16">
    <location>
        <position position="83"/>
    </location>
    <ligand>
        <name>a ubiquinone</name>
        <dbReference type="ChEBI" id="CHEBI:16389"/>
    </ligand>
</feature>
<evidence type="ECO:0000313" key="19">
    <source>
        <dbReference type="EMBL" id="MBB4011362.1"/>
    </source>
</evidence>
<evidence type="ECO:0000256" key="6">
    <source>
        <dbReference type="ARBA" id="ARBA00022475"/>
    </source>
</evidence>
<evidence type="ECO:0000256" key="2">
    <source>
        <dbReference type="ARBA" id="ARBA00004429"/>
    </source>
</evidence>
<gene>
    <name evidence="19" type="ORF">GGR36_000670</name>
</gene>
<dbReference type="EMBL" id="JACIET010000001">
    <property type="protein sequence ID" value="MBB4011362.1"/>
    <property type="molecule type" value="Genomic_DNA"/>
</dbReference>
<keyword evidence="12" id="KW-0249">Electron transport</keyword>
<comment type="caution">
    <text evidence="19">The sequence shown here is derived from an EMBL/GenBank/DDBJ whole genome shotgun (WGS) entry which is preliminary data.</text>
</comment>
<organism evidence="19 20">
    <name type="scientific">Niveibacterium umoris</name>
    <dbReference type="NCBI Taxonomy" id="1193620"/>
    <lineage>
        <taxon>Bacteria</taxon>
        <taxon>Pseudomonadati</taxon>
        <taxon>Pseudomonadota</taxon>
        <taxon>Betaproteobacteria</taxon>
        <taxon>Rhodocyclales</taxon>
        <taxon>Rhodocyclaceae</taxon>
        <taxon>Niveibacterium</taxon>
    </lineage>
</organism>
<keyword evidence="11 17" id="KW-0479">Metal-binding</keyword>
<keyword evidence="5" id="KW-0813">Transport</keyword>
<dbReference type="GO" id="GO:0017004">
    <property type="term" value="P:cytochrome complex assembly"/>
    <property type="evidence" value="ECO:0007669"/>
    <property type="project" value="TreeGrafter"/>
</dbReference>
<keyword evidence="8" id="KW-0816">Tricarboxylic acid cycle</keyword>